<dbReference type="AlphaFoldDB" id="A0A0N4T2N5"/>
<dbReference type="Proteomes" id="UP000278627">
    <property type="component" value="Unassembled WGS sequence"/>
</dbReference>
<name>A0A0N4T2N5_BRUPA</name>
<dbReference type="WBParaSite" id="BPAG_0000246501-mRNA-1">
    <property type="protein sequence ID" value="BPAG_0000246501-mRNA-1"/>
    <property type="gene ID" value="BPAG_0000246501"/>
</dbReference>
<evidence type="ECO:0000313" key="2">
    <source>
        <dbReference type="Proteomes" id="UP000278627"/>
    </source>
</evidence>
<reference evidence="3" key="1">
    <citation type="submission" date="2017-02" db="UniProtKB">
        <authorList>
            <consortium name="WormBaseParasite"/>
        </authorList>
    </citation>
    <scope>IDENTIFICATION</scope>
</reference>
<accession>A0A0N4T2N5</accession>
<sequence length="84" mass="9629">MVGIQTRSNVEEVCDACMHAYMDMATQLSTLYYSLFPFLFGEVDVPQLTTDQPKQTIILSPRHHHGIDILGVLRSVKLRDFFNK</sequence>
<keyword evidence="2" id="KW-1185">Reference proteome</keyword>
<reference evidence="1 2" key="2">
    <citation type="submission" date="2018-11" db="EMBL/GenBank/DDBJ databases">
        <authorList>
            <consortium name="Pathogen Informatics"/>
        </authorList>
    </citation>
    <scope>NUCLEOTIDE SEQUENCE [LARGE SCALE GENOMIC DNA]</scope>
</reference>
<evidence type="ECO:0000313" key="1">
    <source>
        <dbReference type="EMBL" id="VDN83621.1"/>
    </source>
</evidence>
<organism evidence="3">
    <name type="scientific">Brugia pahangi</name>
    <name type="common">Filarial nematode worm</name>
    <dbReference type="NCBI Taxonomy" id="6280"/>
    <lineage>
        <taxon>Eukaryota</taxon>
        <taxon>Metazoa</taxon>
        <taxon>Ecdysozoa</taxon>
        <taxon>Nematoda</taxon>
        <taxon>Chromadorea</taxon>
        <taxon>Rhabditida</taxon>
        <taxon>Spirurina</taxon>
        <taxon>Spiruromorpha</taxon>
        <taxon>Filarioidea</taxon>
        <taxon>Onchocercidae</taxon>
        <taxon>Brugia</taxon>
    </lineage>
</organism>
<proteinExistence type="predicted"/>
<protein>
    <submittedName>
        <fullName evidence="3">DUF1041 domain-containing protein</fullName>
    </submittedName>
</protein>
<gene>
    <name evidence="1" type="ORF">BPAG_LOCUS2435</name>
</gene>
<dbReference type="EMBL" id="UZAD01000355">
    <property type="protein sequence ID" value="VDN83621.1"/>
    <property type="molecule type" value="Genomic_DNA"/>
</dbReference>
<evidence type="ECO:0000313" key="3">
    <source>
        <dbReference type="WBParaSite" id="BPAG_0000246501-mRNA-1"/>
    </source>
</evidence>